<dbReference type="Pfam" id="PF23332">
    <property type="entry name" value="CC4_RECK"/>
    <property type="match status" value="1"/>
</dbReference>
<dbReference type="PANTHER" id="PTHR13487:SF3">
    <property type="entry name" value="REVERSION-INDUCING CYSTEINE-RICH PROTEIN WITH KAZAL MOTIFS"/>
    <property type="match status" value="1"/>
</dbReference>
<name>A0A812EVH7_ACAPH</name>
<feature type="domain" description="Kazal-like" evidence="1">
    <location>
        <begin position="458"/>
        <end position="513"/>
    </location>
</feature>
<dbReference type="PANTHER" id="PTHR13487">
    <property type="entry name" value="SERINE PROTEASE INHIBITOR"/>
    <property type="match status" value="1"/>
</dbReference>
<dbReference type="InterPro" id="IPR039016">
    <property type="entry name" value="RECK"/>
</dbReference>
<dbReference type="EMBL" id="CAHIKZ030005619">
    <property type="protein sequence ID" value="CAE1331912.1"/>
    <property type="molecule type" value="Genomic_DNA"/>
</dbReference>
<dbReference type="Proteomes" id="UP000597762">
    <property type="component" value="Unassembled WGS sequence"/>
</dbReference>
<comment type="caution">
    <text evidence="2">The sequence shown here is derived from an EMBL/GenBank/DDBJ whole genome shotgun (WGS) entry which is preliminary data.</text>
</comment>
<evidence type="ECO:0000259" key="1">
    <source>
        <dbReference type="PROSITE" id="PS51465"/>
    </source>
</evidence>
<dbReference type="Gene3D" id="3.30.60.30">
    <property type="match status" value="1"/>
</dbReference>
<feature type="domain" description="Kazal-like" evidence="1">
    <location>
        <begin position="388"/>
        <end position="434"/>
    </location>
</feature>
<dbReference type="GO" id="GO:0030198">
    <property type="term" value="P:extracellular matrix organization"/>
    <property type="evidence" value="ECO:0007669"/>
    <property type="project" value="TreeGrafter"/>
</dbReference>
<proteinExistence type="predicted"/>
<dbReference type="SUPFAM" id="SSF100895">
    <property type="entry name" value="Kazal-type serine protease inhibitors"/>
    <property type="match status" value="2"/>
</dbReference>
<dbReference type="AlphaFoldDB" id="A0A812EVH7"/>
<keyword evidence="3" id="KW-1185">Reference proteome</keyword>
<dbReference type="Pfam" id="PF23298">
    <property type="entry name" value="FZ_RECK"/>
    <property type="match status" value="1"/>
</dbReference>
<dbReference type="SMART" id="SM00280">
    <property type="entry name" value="KAZAL"/>
    <property type="match status" value="3"/>
</dbReference>
<gene>
    <name evidence="2" type="ORF">SPHA_81028</name>
</gene>
<dbReference type="PROSITE" id="PS51465">
    <property type="entry name" value="KAZAL_2"/>
    <property type="match status" value="2"/>
</dbReference>
<organism evidence="2 3">
    <name type="scientific">Acanthosepion pharaonis</name>
    <name type="common">Pharaoh cuttlefish</name>
    <name type="synonym">Sepia pharaonis</name>
    <dbReference type="NCBI Taxonomy" id="158019"/>
    <lineage>
        <taxon>Eukaryota</taxon>
        <taxon>Metazoa</taxon>
        <taxon>Spiralia</taxon>
        <taxon>Lophotrochozoa</taxon>
        <taxon>Mollusca</taxon>
        <taxon>Cephalopoda</taxon>
        <taxon>Coleoidea</taxon>
        <taxon>Decapodiformes</taxon>
        <taxon>Sepiida</taxon>
        <taxon>Sepiina</taxon>
        <taxon>Sepiidae</taxon>
        <taxon>Acanthosepion</taxon>
    </lineage>
</organism>
<sequence>MSLKTENDKTDMVIGKCGQPSPMVSIWKCFLKLWIEKNKTSLSIIDGAKLQCCRKALTGKCRDLCKKTFSSLWGDSSKAFHTECLTPMQSLVDPMESPMQMCIKQVDEPCKLGCDGLQFCTNFNNRPVELFRSCNAKADNAAKYELRHWQKGVIILPQMRIPVKDIKKCKYDMWKAIACALQVKPCHGRPTPLSICREDCIYILSKCINYRDLPRAKNVSMLCSPLPSRLDSYNSCVSISKYLKPSPHHVKQEEVTNPCKSNPCNDSHICMVNRRKCKHPENCRPYVCKPACPMGEVSLLKVPRGSYVRLPSNDISCSKVCHCSHKNKIDHCQPLPCVKTENCVLQLGHIKMQNVAFMSQCNFCTCYAGKIICTKRQCVRPNEKSIQSYTGLPCNCKPHHAPVCARNGKTYPNRCLALCAGFNEGQLAYGNCSLVNPCAKVNCGANYRCIPRRQVCLGSQDVPCEQYVCVFRTPTCSNHYHQPVCDTLTEEFTNLCMLHNHGRVLAYWGHCWENCRTKGFVCGHNGETYNSECEAFAHRTTVDYLGICRTVGQLSLQDQQNSQCFNIECPEIRPKSCQPLTPPGGCCPICGQ</sequence>
<accession>A0A812EVH7</accession>
<dbReference type="InterPro" id="IPR056976">
    <property type="entry name" value="EGF1_RECK"/>
</dbReference>
<evidence type="ECO:0000313" key="2">
    <source>
        <dbReference type="EMBL" id="CAE1331912.1"/>
    </source>
</evidence>
<dbReference type="Pfam" id="PF25027">
    <property type="entry name" value="EGF1_RECK"/>
    <property type="match status" value="1"/>
</dbReference>
<dbReference type="Pfam" id="PF07648">
    <property type="entry name" value="Kazal_2"/>
    <property type="match status" value="3"/>
</dbReference>
<dbReference type="PROSITE" id="PS00282">
    <property type="entry name" value="KAZAL_1"/>
    <property type="match status" value="1"/>
</dbReference>
<dbReference type="InterPro" id="IPR036058">
    <property type="entry name" value="Kazal_dom_sf"/>
</dbReference>
<dbReference type="CDD" id="cd00104">
    <property type="entry name" value="KAZAL_FS"/>
    <property type="match status" value="1"/>
</dbReference>
<evidence type="ECO:0000313" key="3">
    <source>
        <dbReference type="Proteomes" id="UP000597762"/>
    </source>
</evidence>
<reference evidence="2" key="1">
    <citation type="submission" date="2021-01" db="EMBL/GenBank/DDBJ databases">
        <authorList>
            <person name="Li R."/>
            <person name="Bekaert M."/>
        </authorList>
    </citation>
    <scope>NUCLEOTIDE SEQUENCE</scope>
    <source>
        <strain evidence="2">Farmed</strain>
    </source>
</reference>
<dbReference type="OrthoDB" id="5956770at2759"/>
<dbReference type="InterPro" id="IPR002350">
    <property type="entry name" value="Kazal_dom"/>
</dbReference>
<dbReference type="InterPro" id="IPR056978">
    <property type="entry name" value="CC4_RECK"/>
</dbReference>
<protein>
    <submittedName>
        <fullName evidence="2">RECK</fullName>
    </submittedName>
</protein>
<dbReference type="InterPro" id="IPR056979">
    <property type="entry name" value="FZ_RECK"/>
</dbReference>
<dbReference type="GO" id="GO:0008191">
    <property type="term" value="F:metalloendopeptidase inhibitor activity"/>
    <property type="evidence" value="ECO:0007669"/>
    <property type="project" value="InterPro"/>
</dbReference>
<dbReference type="GO" id="GO:0005886">
    <property type="term" value="C:plasma membrane"/>
    <property type="evidence" value="ECO:0007669"/>
    <property type="project" value="TreeGrafter"/>
</dbReference>